<name>A0A9N9X9C4_DIABA</name>
<sequence length="1499" mass="174566">MTGKDQLLLKIIQLHEAKLLDVTTVMRWDILQFNVLKQLDRRVHVICVEQWITKENNCPKNESRRNPVKVDSNTALFVEQHNASGYMLPICLLKDNISIYIDSIVDSGSAISLITLDTVKSFNFEFCDIPEKTFQGINQSRLEILGSVLFKMKVNDIFIDLLIYIVPNETIPYKCLLGRDFMQNDNLTISFSGNKVEISSKDIENKNIGNDILHIDYVDKNEINIDINPNLNNLDRQKLVDIFMTDYVNPERPNEPMTKCEMKIVVDPNHVPFYNKPRRLSYAEKNAVQEIINDLLDKDIVRKSNSEYSSPIVLIKKKTNDFRLCVDYRSLNKITLRDNFPIPLIEDQLCQLKDKRYFSTLDLKSAFYHVNVEESSIKYTSFVTPSAQYEFLKMPFGLRNSPSVFMRYIHTIFKHLMEHNKLLIYIDDLLIATKTVEENLDILKEIFCLLVQNKLNLRLDKCSFLMTEINHLGYIINGDEIRPSDRHISAIKEYPVPRNVKQLHSFIGLTSYFRKFVPNFSIIAGPLYDLLKKNVSFEFGREQMKSFYSLKQILMSKPVLALYSPTAETQIHCDASSSGYGGILLQKQADQKFHPVFFYSQRTTQAESKQHSFILELKAVINTLNRFRVYLYGIKFKILTDCNSVTTALQKKDVSPKIMRWSLILDNFDYIIEHRSGTSMKHVDALSRCFGSILIIEENTFEHNLAIKQGQDDIICNLKETLQSSEHKLFEMNNDILYRKCNNLLLFYVPESMENNVIRSCHDELGHVGLDKCCEAIKECYWFPNMRQKVRTYITNCLKCIVFAPNSEDNGIQHVLVATGVPRANGQIERFNRFIIPMIAKLTKGPECWDQVLNEVEFAVNNTVNRTTGQTPSKLLFGMNQVGNVKDNLKYFLSSINKDKSDINELRHNASDKIEKSQEVNKLYYDSRHKQASIYNIGDYVMTPNIDVTTWFKINQMEVKQEFSEKLYKIEPVDYEVDNCVLDSFKIETTEEPKRESTHNTSDYLENKISIKTEIEQDHTPKLLEEKQTKKAGFSCKDIKTDPSNILKQDNDGSSQLNQYLTAAMTMKTREKPFISEVFPKQSTTPTVLKTHERMLNREKGLRCKICNKQFLYHSKLKAHEKVHTGEKTFTCEICKKQFKRNYELKRHLIVHTGEKPYTCEICMKQFTRNFELKRHAIVHTGKKLYTCEICMKKFTRNPELKRHAIVHTGEKSFTCEICKKQFKRNYELKKHFIVHTGEKPYTCEICMKQFTRNFELKRHSIVHTGEKPFTCEICTKQFSTNYELKIHLRVHTGEKPFACEICNKQFSCSSLLKKHLRVHTGEKPFTCEICMKRLSSNYELNIHLRVHSGEKPFACEICTKKFSRSSNLKHHMVSSYGEKPFACEICNKQFSWSSQLKMHLKAHTGEKPFTCEICMKQLSSNYELKIHLRVHTSEKPFACEICNKQFSLHCNLKQHSRVHTGEKSFACDICSKQFSNKNGLKRHISLHTSEKNYQMENI</sequence>
<dbReference type="GO" id="GO:0045595">
    <property type="term" value="P:regulation of cell differentiation"/>
    <property type="evidence" value="ECO:0007669"/>
    <property type="project" value="UniProtKB-ARBA"/>
</dbReference>
<dbReference type="FunFam" id="3.30.70.270:FF:000020">
    <property type="entry name" value="Transposon Tf2-6 polyprotein-like Protein"/>
    <property type="match status" value="1"/>
</dbReference>
<dbReference type="SUPFAM" id="SSF57667">
    <property type="entry name" value="beta-beta-alpha zinc fingers"/>
    <property type="match status" value="8"/>
</dbReference>
<dbReference type="InterPro" id="IPR021109">
    <property type="entry name" value="Peptidase_aspartic_dom_sf"/>
</dbReference>
<feature type="domain" description="C2H2-type" evidence="15">
    <location>
        <begin position="1298"/>
        <end position="1325"/>
    </location>
</feature>
<feature type="domain" description="C2H2-type" evidence="15">
    <location>
        <begin position="1242"/>
        <end position="1269"/>
    </location>
</feature>
<dbReference type="CDD" id="cd01647">
    <property type="entry name" value="RT_LTR"/>
    <property type="match status" value="1"/>
</dbReference>
<dbReference type="PROSITE" id="PS50157">
    <property type="entry name" value="ZINC_FINGER_C2H2_2"/>
    <property type="match status" value="14"/>
</dbReference>
<accession>A0A9N9X9C4</accession>
<dbReference type="PROSITE" id="PS50994">
    <property type="entry name" value="INTEGRASE"/>
    <property type="match status" value="1"/>
</dbReference>
<dbReference type="GO" id="GO:0042575">
    <property type="term" value="C:DNA polymerase complex"/>
    <property type="evidence" value="ECO:0007669"/>
    <property type="project" value="UniProtKB-ARBA"/>
</dbReference>
<dbReference type="Pfam" id="PF17919">
    <property type="entry name" value="RT_RNaseH_2"/>
    <property type="match status" value="1"/>
</dbReference>
<dbReference type="FunFam" id="3.30.160.60:FF:001506">
    <property type="entry name" value="Zinc finger protein"/>
    <property type="match status" value="1"/>
</dbReference>
<evidence type="ECO:0000256" key="5">
    <source>
        <dbReference type="ARBA" id="ARBA00022723"/>
    </source>
</evidence>
<dbReference type="FunFam" id="3.30.160.60:FF:000100">
    <property type="entry name" value="Zinc finger 45-like"/>
    <property type="match status" value="2"/>
</dbReference>
<dbReference type="InterPro" id="IPR041588">
    <property type="entry name" value="Integrase_H2C2"/>
</dbReference>
<dbReference type="GO" id="GO:0005634">
    <property type="term" value="C:nucleus"/>
    <property type="evidence" value="ECO:0007669"/>
    <property type="project" value="UniProtKB-SubCell"/>
</dbReference>
<dbReference type="Pfam" id="PF12384">
    <property type="entry name" value="Peptidase_A2B"/>
    <property type="match status" value="1"/>
</dbReference>
<dbReference type="FunFam" id="3.30.160.60:FF:000931">
    <property type="entry name" value="zinc finger protein 697"/>
    <property type="match status" value="1"/>
</dbReference>
<keyword evidence="11" id="KW-0238">DNA-binding</keyword>
<feature type="domain" description="C2H2-type" evidence="15">
    <location>
        <begin position="1326"/>
        <end position="1353"/>
    </location>
</feature>
<dbReference type="FunFam" id="3.30.160.60:FF:001177">
    <property type="entry name" value="Zinc finger protein 33A"/>
    <property type="match status" value="1"/>
</dbReference>
<evidence type="ECO:0000256" key="7">
    <source>
        <dbReference type="ARBA" id="ARBA00022771"/>
    </source>
</evidence>
<evidence type="ECO:0000256" key="11">
    <source>
        <dbReference type="ARBA" id="ARBA00023125"/>
    </source>
</evidence>
<dbReference type="FunFam" id="3.30.160.60:FF:000690">
    <property type="entry name" value="Zinc finger protein 354C"/>
    <property type="match status" value="2"/>
</dbReference>
<comment type="subcellular location">
    <subcellularLocation>
        <location evidence="1">Nucleus</location>
    </subcellularLocation>
</comment>
<dbReference type="SUPFAM" id="SSF50630">
    <property type="entry name" value="Acid proteases"/>
    <property type="match status" value="1"/>
</dbReference>
<feature type="domain" description="C2H2-type" evidence="15">
    <location>
        <begin position="1214"/>
        <end position="1241"/>
    </location>
</feature>
<dbReference type="Gene3D" id="3.30.70.270">
    <property type="match status" value="2"/>
</dbReference>
<feature type="domain" description="C2H2-type" evidence="15">
    <location>
        <begin position="1186"/>
        <end position="1213"/>
    </location>
</feature>
<dbReference type="InterPro" id="IPR024650">
    <property type="entry name" value="Peptidase_A2B"/>
</dbReference>
<keyword evidence="5" id="KW-0479">Metal-binding</keyword>
<feature type="domain" description="C2H2-type" evidence="15">
    <location>
        <begin position="1466"/>
        <end position="1493"/>
    </location>
</feature>
<dbReference type="Pfam" id="PF00078">
    <property type="entry name" value="RVT_1"/>
    <property type="match status" value="1"/>
</dbReference>
<dbReference type="CDD" id="cd00303">
    <property type="entry name" value="retropepsin_like"/>
    <property type="match status" value="1"/>
</dbReference>
<dbReference type="Gene3D" id="2.40.70.10">
    <property type="entry name" value="Acid Proteases"/>
    <property type="match status" value="1"/>
</dbReference>
<dbReference type="GO" id="GO:0000122">
    <property type="term" value="P:negative regulation of transcription by RNA polymerase II"/>
    <property type="evidence" value="ECO:0007669"/>
    <property type="project" value="UniProtKB-ARBA"/>
</dbReference>
<dbReference type="Gene3D" id="3.30.160.60">
    <property type="entry name" value="Classic Zinc Finger"/>
    <property type="match status" value="14"/>
</dbReference>
<keyword evidence="10" id="KW-0805">Transcription regulation</keyword>
<keyword evidence="7 14" id="KW-0863">Zinc-finger</keyword>
<evidence type="ECO:0000313" key="18">
    <source>
        <dbReference type="EMBL" id="CAG9830104.1"/>
    </source>
</evidence>
<dbReference type="InterPro" id="IPR043128">
    <property type="entry name" value="Rev_trsase/Diguanyl_cyclase"/>
</dbReference>
<dbReference type="PANTHER" id="PTHR16515:SF49">
    <property type="entry name" value="GASTRULA ZINC FINGER PROTEIN XLCGF49.1-LIKE-RELATED"/>
    <property type="match status" value="1"/>
</dbReference>
<evidence type="ECO:0000313" key="19">
    <source>
        <dbReference type="Proteomes" id="UP001153709"/>
    </source>
</evidence>
<dbReference type="InterPro" id="IPR036236">
    <property type="entry name" value="Znf_C2H2_sf"/>
</dbReference>
<dbReference type="PANTHER" id="PTHR16515">
    <property type="entry name" value="PR DOMAIN ZINC FINGER PROTEIN"/>
    <property type="match status" value="1"/>
</dbReference>
<feature type="domain" description="C2H2-type" evidence="15">
    <location>
        <begin position="1102"/>
        <end position="1129"/>
    </location>
</feature>
<dbReference type="SUPFAM" id="SSF56672">
    <property type="entry name" value="DNA/RNA polymerases"/>
    <property type="match status" value="1"/>
</dbReference>
<evidence type="ECO:0000256" key="9">
    <source>
        <dbReference type="ARBA" id="ARBA00022843"/>
    </source>
</evidence>
<dbReference type="InterPro" id="IPR041577">
    <property type="entry name" value="RT_RNaseH_2"/>
</dbReference>
<dbReference type="InterPro" id="IPR012337">
    <property type="entry name" value="RNaseH-like_sf"/>
</dbReference>
<dbReference type="Gene3D" id="3.10.10.10">
    <property type="entry name" value="HIV Type 1 Reverse Transcriptase, subunit A, domain 1"/>
    <property type="match status" value="1"/>
</dbReference>
<dbReference type="InterPro" id="IPR043502">
    <property type="entry name" value="DNA/RNA_pol_sf"/>
</dbReference>
<evidence type="ECO:0000256" key="1">
    <source>
        <dbReference type="ARBA" id="ARBA00004123"/>
    </source>
</evidence>
<dbReference type="EMBL" id="OU898277">
    <property type="protein sequence ID" value="CAG9830104.1"/>
    <property type="molecule type" value="Genomic_DNA"/>
</dbReference>
<dbReference type="GO" id="GO:0015074">
    <property type="term" value="P:DNA integration"/>
    <property type="evidence" value="ECO:0007669"/>
    <property type="project" value="InterPro"/>
</dbReference>
<dbReference type="Pfam" id="PF12874">
    <property type="entry name" value="zf-met"/>
    <property type="match status" value="2"/>
</dbReference>
<evidence type="ECO:0000259" key="17">
    <source>
        <dbReference type="PROSITE" id="PS50994"/>
    </source>
</evidence>
<evidence type="ECO:0000256" key="3">
    <source>
        <dbReference type="ARBA" id="ARBA00012493"/>
    </source>
</evidence>
<evidence type="ECO:0000256" key="8">
    <source>
        <dbReference type="ARBA" id="ARBA00022833"/>
    </source>
</evidence>
<dbReference type="SUPFAM" id="SSF53098">
    <property type="entry name" value="Ribonuclease H-like"/>
    <property type="match status" value="1"/>
</dbReference>
<dbReference type="FunFam" id="1.10.340.70:FF:000001">
    <property type="entry name" value="Retrovirus-related Pol polyprotein from transposon gypsy-like Protein"/>
    <property type="match status" value="1"/>
</dbReference>
<dbReference type="GO" id="GO:0003682">
    <property type="term" value="F:chromatin binding"/>
    <property type="evidence" value="ECO:0007669"/>
    <property type="project" value="UniProtKB-ARBA"/>
</dbReference>
<dbReference type="EC" id="2.7.7.49" evidence="3"/>
<keyword evidence="8" id="KW-0862">Zinc</keyword>
<evidence type="ECO:0000256" key="13">
    <source>
        <dbReference type="ARBA" id="ARBA00023242"/>
    </source>
</evidence>
<dbReference type="Proteomes" id="UP001153709">
    <property type="component" value="Chromosome 2"/>
</dbReference>
<dbReference type="GO" id="GO:0000785">
    <property type="term" value="C:chromatin"/>
    <property type="evidence" value="ECO:0007669"/>
    <property type="project" value="UniProtKB-ARBA"/>
</dbReference>
<organism evidence="18 19">
    <name type="scientific">Diabrotica balteata</name>
    <name type="common">Banded cucumber beetle</name>
    <dbReference type="NCBI Taxonomy" id="107213"/>
    <lineage>
        <taxon>Eukaryota</taxon>
        <taxon>Metazoa</taxon>
        <taxon>Ecdysozoa</taxon>
        <taxon>Arthropoda</taxon>
        <taxon>Hexapoda</taxon>
        <taxon>Insecta</taxon>
        <taxon>Pterygota</taxon>
        <taxon>Neoptera</taxon>
        <taxon>Endopterygota</taxon>
        <taxon>Coleoptera</taxon>
        <taxon>Polyphaga</taxon>
        <taxon>Cucujiformia</taxon>
        <taxon>Chrysomeloidea</taxon>
        <taxon>Chrysomelidae</taxon>
        <taxon>Galerucinae</taxon>
        <taxon>Diabroticina</taxon>
        <taxon>Diabroticites</taxon>
        <taxon>Diabrotica</taxon>
    </lineage>
</organism>
<dbReference type="GO" id="GO:0043565">
    <property type="term" value="F:sequence-specific DNA binding"/>
    <property type="evidence" value="ECO:0007669"/>
    <property type="project" value="UniProtKB-ARBA"/>
</dbReference>
<dbReference type="InterPro" id="IPR050331">
    <property type="entry name" value="Zinc_finger"/>
</dbReference>
<dbReference type="FunFam" id="3.30.160.60:FF:000624">
    <property type="entry name" value="zinc finger protein 697"/>
    <property type="match status" value="2"/>
</dbReference>
<feature type="domain" description="C2H2-type" evidence="15">
    <location>
        <begin position="1130"/>
        <end position="1157"/>
    </location>
</feature>
<dbReference type="InterPro" id="IPR000477">
    <property type="entry name" value="RT_dom"/>
</dbReference>
<reference evidence="18" key="1">
    <citation type="submission" date="2022-01" db="EMBL/GenBank/DDBJ databases">
        <authorList>
            <person name="King R."/>
        </authorList>
    </citation>
    <scope>NUCLEOTIDE SEQUENCE</scope>
</reference>
<feature type="domain" description="Reverse transcriptase" evidence="16">
    <location>
        <begin position="296"/>
        <end position="476"/>
    </location>
</feature>
<keyword evidence="19" id="KW-1185">Reference proteome</keyword>
<feature type="domain" description="C2H2-type" evidence="15">
    <location>
        <begin position="1158"/>
        <end position="1185"/>
    </location>
</feature>
<dbReference type="InterPro" id="IPR001584">
    <property type="entry name" value="Integrase_cat-core"/>
</dbReference>
<dbReference type="PROSITE" id="PS00028">
    <property type="entry name" value="ZINC_FINGER_C2H2_1"/>
    <property type="match status" value="13"/>
</dbReference>
<dbReference type="InterPro" id="IPR013087">
    <property type="entry name" value="Znf_C2H2_type"/>
</dbReference>
<dbReference type="SMART" id="SM00355">
    <property type="entry name" value="ZnF_C2H2"/>
    <property type="match status" value="14"/>
</dbReference>
<feature type="domain" description="C2H2-type" evidence="15">
    <location>
        <begin position="1382"/>
        <end position="1409"/>
    </location>
</feature>
<dbReference type="Gene3D" id="3.30.420.10">
    <property type="entry name" value="Ribonuclease H-like superfamily/Ribonuclease H"/>
    <property type="match status" value="1"/>
</dbReference>
<dbReference type="GO" id="GO:0048598">
    <property type="term" value="P:embryonic morphogenesis"/>
    <property type="evidence" value="ECO:0007669"/>
    <property type="project" value="UniProtKB-ARBA"/>
</dbReference>
<keyword evidence="9" id="KW-0832">Ubl conjugation</keyword>
<dbReference type="OrthoDB" id="8052569at2759"/>
<dbReference type="GO" id="GO:0008270">
    <property type="term" value="F:zinc ion binding"/>
    <property type="evidence" value="ECO:0007669"/>
    <property type="project" value="UniProtKB-KW"/>
</dbReference>
<evidence type="ECO:0000259" key="15">
    <source>
        <dbReference type="PROSITE" id="PS50157"/>
    </source>
</evidence>
<evidence type="ECO:0000259" key="16">
    <source>
        <dbReference type="PROSITE" id="PS50878"/>
    </source>
</evidence>
<feature type="domain" description="C2H2-type" evidence="15">
    <location>
        <begin position="1438"/>
        <end position="1465"/>
    </location>
</feature>
<dbReference type="FunFam" id="3.30.160.60:FF:000382">
    <property type="entry name" value="zinc finger protein 35 isoform X4"/>
    <property type="match status" value="1"/>
</dbReference>
<dbReference type="GO" id="GO:0040029">
    <property type="term" value="P:epigenetic regulation of gene expression"/>
    <property type="evidence" value="ECO:0007669"/>
    <property type="project" value="UniProtKB-ARBA"/>
</dbReference>
<evidence type="ECO:0000256" key="12">
    <source>
        <dbReference type="ARBA" id="ARBA00023163"/>
    </source>
</evidence>
<dbReference type="Pfam" id="PF00096">
    <property type="entry name" value="zf-C2H2"/>
    <property type="match status" value="5"/>
</dbReference>
<dbReference type="Pfam" id="PF17921">
    <property type="entry name" value="Integrase_H2C2"/>
    <property type="match status" value="1"/>
</dbReference>
<keyword evidence="13" id="KW-0539">Nucleus</keyword>
<protein>
    <recommendedName>
        <fullName evidence="3">RNA-directed DNA polymerase</fullName>
        <ecNumber evidence="3">2.7.7.49</ecNumber>
    </recommendedName>
</protein>
<evidence type="ECO:0000256" key="14">
    <source>
        <dbReference type="PROSITE-ProRule" id="PRU00042"/>
    </source>
</evidence>
<keyword evidence="4" id="KW-1017">Isopeptide bond</keyword>
<feature type="domain" description="Integrase catalytic" evidence="17">
    <location>
        <begin position="811"/>
        <end position="880"/>
    </location>
</feature>
<keyword evidence="12" id="KW-0804">Transcription</keyword>
<comment type="similarity">
    <text evidence="2">Belongs to the krueppel C2H2-type zinc-finger protein family.</text>
</comment>
<proteinExistence type="inferred from homology"/>
<dbReference type="FunFam" id="3.30.160.60:FF:000264">
    <property type="entry name" value="Zinc finger protein 236"/>
    <property type="match status" value="1"/>
</dbReference>
<dbReference type="FunFam" id="3.30.160.60:FF:000446">
    <property type="entry name" value="Zinc finger protein"/>
    <property type="match status" value="1"/>
</dbReference>
<dbReference type="PROSITE" id="PS50878">
    <property type="entry name" value="RT_POL"/>
    <property type="match status" value="1"/>
</dbReference>
<gene>
    <name evidence="18" type="ORF">DIABBA_LOCUS3835</name>
</gene>
<feature type="domain" description="C2H2-type" evidence="15">
    <location>
        <begin position="1270"/>
        <end position="1297"/>
    </location>
</feature>
<evidence type="ECO:0000256" key="4">
    <source>
        <dbReference type="ARBA" id="ARBA00022499"/>
    </source>
</evidence>
<dbReference type="FunFam" id="3.30.160.60:FF:000912">
    <property type="entry name" value="Zinc finger protein 660"/>
    <property type="match status" value="1"/>
</dbReference>
<keyword evidence="6" id="KW-0677">Repeat</keyword>
<dbReference type="Pfam" id="PF13894">
    <property type="entry name" value="zf-C2H2_4"/>
    <property type="match status" value="1"/>
</dbReference>
<evidence type="ECO:0000256" key="2">
    <source>
        <dbReference type="ARBA" id="ARBA00006991"/>
    </source>
</evidence>
<evidence type="ECO:0000256" key="10">
    <source>
        <dbReference type="ARBA" id="ARBA00023015"/>
    </source>
</evidence>
<dbReference type="Gene3D" id="1.10.340.70">
    <property type="match status" value="1"/>
</dbReference>
<dbReference type="GO" id="GO:0003964">
    <property type="term" value="F:RNA-directed DNA polymerase activity"/>
    <property type="evidence" value="ECO:0007669"/>
    <property type="project" value="UniProtKB-EC"/>
</dbReference>
<dbReference type="InterPro" id="IPR036397">
    <property type="entry name" value="RNaseH_sf"/>
</dbReference>
<evidence type="ECO:0000256" key="6">
    <source>
        <dbReference type="ARBA" id="ARBA00022737"/>
    </source>
</evidence>
<feature type="domain" description="C2H2-type" evidence="15">
    <location>
        <begin position="1410"/>
        <end position="1437"/>
    </location>
</feature>
<dbReference type="CDD" id="cd09274">
    <property type="entry name" value="RNase_HI_RT_Ty3"/>
    <property type="match status" value="1"/>
</dbReference>
<feature type="domain" description="C2H2-type" evidence="15">
    <location>
        <begin position="1354"/>
        <end position="1381"/>
    </location>
</feature>